<dbReference type="InterPro" id="IPR036390">
    <property type="entry name" value="WH_DNA-bd_sf"/>
</dbReference>
<dbReference type="RefSeq" id="WP_203657520.1">
    <property type="nucleotide sequence ID" value="NZ_BAAAZM010000006.1"/>
</dbReference>
<protein>
    <submittedName>
        <fullName evidence="2">Transcriptional regulator</fullName>
    </submittedName>
</protein>
<dbReference type="PANTHER" id="PTHR33169">
    <property type="entry name" value="PADR-FAMILY TRANSCRIPTIONAL REGULATOR"/>
    <property type="match status" value="1"/>
</dbReference>
<dbReference type="SUPFAM" id="SSF46785">
    <property type="entry name" value="Winged helix' DNA-binding domain"/>
    <property type="match status" value="1"/>
</dbReference>
<dbReference type="Pfam" id="PF03551">
    <property type="entry name" value="PadR"/>
    <property type="match status" value="1"/>
</dbReference>
<sequence>MEMLPRIGRATVDVLTVLLDSPEPRWGLELITMTGRPSGTVYPLLDRLEKAGWVESRWDDDAERRGPRRRCYTLTPDGAEAARDVVRQARSRHVRRSFGPARGAEATG</sequence>
<name>A0A8J3JB59_9ACTN</name>
<dbReference type="EMBL" id="BOMB01000012">
    <property type="protein sequence ID" value="GID11538.1"/>
    <property type="molecule type" value="Genomic_DNA"/>
</dbReference>
<comment type="caution">
    <text evidence="2">The sequence shown here is derived from an EMBL/GenBank/DDBJ whole genome shotgun (WGS) entry which is preliminary data.</text>
</comment>
<evidence type="ECO:0000313" key="3">
    <source>
        <dbReference type="Proteomes" id="UP000612808"/>
    </source>
</evidence>
<organism evidence="2 3">
    <name type="scientific">Actinocatenispora rupis</name>
    <dbReference type="NCBI Taxonomy" id="519421"/>
    <lineage>
        <taxon>Bacteria</taxon>
        <taxon>Bacillati</taxon>
        <taxon>Actinomycetota</taxon>
        <taxon>Actinomycetes</taxon>
        <taxon>Micromonosporales</taxon>
        <taxon>Micromonosporaceae</taxon>
        <taxon>Actinocatenispora</taxon>
    </lineage>
</organism>
<dbReference type="Proteomes" id="UP000612808">
    <property type="component" value="Unassembled WGS sequence"/>
</dbReference>
<dbReference type="InterPro" id="IPR005149">
    <property type="entry name" value="Tscrpt_reg_PadR_N"/>
</dbReference>
<reference evidence="2" key="1">
    <citation type="submission" date="2021-01" db="EMBL/GenBank/DDBJ databases">
        <title>Whole genome shotgun sequence of Actinocatenispora rupis NBRC 107355.</title>
        <authorList>
            <person name="Komaki H."/>
            <person name="Tamura T."/>
        </authorList>
    </citation>
    <scope>NUCLEOTIDE SEQUENCE</scope>
    <source>
        <strain evidence="2">NBRC 107355</strain>
    </source>
</reference>
<keyword evidence="3" id="KW-1185">Reference proteome</keyword>
<evidence type="ECO:0000259" key="1">
    <source>
        <dbReference type="Pfam" id="PF03551"/>
    </source>
</evidence>
<feature type="domain" description="Transcription regulator PadR N-terminal" evidence="1">
    <location>
        <begin position="23"/>
        <end position="82"/>
    </location>
</feature>
<dbReference type="Gene3D" id="1.10.10.10">
    <property type="entry name" value="Winged helix-like DNA-binding domain superfamily/Winged helix DNA-binding domain"/>
    <property type="match status" value="1"/>
</dbReference>
<proteinExistence type="predicted"/>
<dbReference type="InterPro" id="IPR052509">
    <property type="entry name" value="Metal_resp_DNA-bind_regulator"/>
</dbReference>
<dbReference type="AlphaFoldDB" id="A0A8J3JB59"/>
<gene>
    <name evidence="2" type="ORF">Aru02nite_24270</name>
</gene>
<accession>A0A8J3JB59</accession>
<dbReference type="PANTHER" id="PTHR33169:SF14">
    <property type="entry name" value="TRANSCRIPTIONAL REGULATOR RV3488"/>
    <property type="match status" value="1"/>
</dbReference>
<evidence type="ECO:0000313" key="2">
    <source>
        <dbReference type="EMBL" id="GID11538.1"/>
    </source>
</evidence>
<dbReference type="InterPro" id="IPR036388">
    <property type="entry name" value="WH-like_DNA-bd_sf"/>
</dbReference>